<name>A0A0E9ND06_SAICN</name>
<comment type="caution">
    <text evidence="9">The sequence shown here is derived from an EMBL/GenBank/DDBJ whole genome shotgun (WGS) entry which is preliminary data.</text>
</comment>
<dbReference type="Proteomes" id="UP000033140">
    <property type="component" value="Unassembled WGS sequence"/>
</dbReference>
<dbReference type="AlphaFoldDB" id="A0A0E9ND06"/>
<reference evidence="9 10" key="1">
    <citation type="journal article" date="2011" name="J. Gen. Appl. Microbiol.">
        <title>Draft genome sequencing of the enigmatic yeast Saitoella complicata.</title>
        <authorList>
            <person name="Nishida H."/>
            <person name="Hamamoto M."/>
            <person name="Sugiyama J."/>
        </authorList>
    </citation>
    <scope>NUCLEOTIDE SEQUENCE [LARGE SCALE GENOMIC DNA]</scope>
    <source>
        <strain evidence="9 10">NRRL Y-17804</strain>
    </source>
</reference>
<evidence type="ECO:0000256" key="4">
    <source>
        <dbReference type="ARBA" id="ARBA00022660"/>
    </source>
</evidence>
<comment type="subcellular location">
    <subcellularLocation>
        <location evidence="1">Mitochondrion inner membrane</location>
        <topology evidence="1">Peripheral membrane protein</topology>
        <orientation evidence="1">Matrix side</orientation>
    </subcellularLocation>
</comment>
<keyword evidence="8" id="KW-0472">Membrane</keyword>
<gene>
    <name evidence="9" type="ORF">G7K_1793-t1</name>
</gene>
<evidence type="ECO:0000256" key="1">
    <source>
        <dbReference type="ARBA" id="ARBA00004443"/>
    </source>
</evidence>
<dbReference type="OMA" id="ENQWKWP"/>
<evidence type="ECO:0000313" key="9">
    <source>
        <dbReference type="EMBL" id="GAO47591.1"/>
    </source>
</evidence>
<evidence type="ECO:0000256" key="2">
    <source>
        <dbReference type="ARBA" id="ARBA00010261"/>
    </source>
</evidence>
<keyword evidence="10" id="KW-1185">Reference proteome</keyword>
<organism evidence="9 10">
    <name type="scientific">Saitoella complicata (strain BCRC 22490 / CBS 7301 / JCM 7358 / NBRC 10748 / NRRL Y-17804)</name>
    <dbReference type="NCBI Taxonomy" id="698492"/>
    <lineage>
        <taxon>Eukaryota</taxon>
        <taxon>Fungi</taxon>
        <taxon>Dikarya</taxon>
        <taxon>Ascomycota</taxon>
        <taxon>Taphrinomycotina</taxon>
        <taxon>Taphrinomycotina incertae sedis</taxon>
        <taxon>Saitoella</taxon>
    </lineage>
</organism>
<dbReference type="GO" id="GO:0005743">
    <property type="term" value="C:mitochondrial inner membrane"/>
    <property type="evidence" value="ECO:0007669"/>
    <property type="project" value="UniProtKB-SubCell"/>
</dbReference>
<dbReference type="GO" id="GO:0022904">
    <property type="term" value="P:respiratory electron transport chain"/>
    <property type="evidence" value="ECO:0007669"/>
    <property type="project" value="InterPro"/>
</dbReference>
<evidence type="ECO:0000313" key="10">
    <source>
        <dbReference type="Proteomes" id="UP000033140"/>
    </source>
</evidence>
<evidence type="ECO:0000256" key="8">
    <source>
        <dbReference type="ARBA" id="ARBA00023136"/>
    </source>
</evidence>
<dbReference type="STRING" id="698492.A0A0E9ND06"/>
<reference evidence="9 10" key="3">
    <citation type="journal article" date="2015" name="Genome Announc.">
        <title>Draft Genome Sequence of the Archiascomycetous Yeast Saitoella complicata.</title>
        <authorList>
            <person name="Yamauchi K."/>
            <person name="Kondo S."/>
            <person name="Hamamoto M."/>
            <person name="Takahashi Y."/>
            <person name="Ogura Y."/>
            <person name="Hayashi T."/>
            <person name="Nishida H."/>
        </authorList>
    </citation>
    <scope>NUCLEOTIDE SEQUENCE [LARGE SCALE GENOMIC DNA]</scope>
    <source>
        <strain evidence="9 10">NRRL Y-17804</strain>
    </source>
</reference>
<reference evidence="9 10" key="2">
    <citation type="journal article" date="2014" name="J. Gen. Appl. Microbiol.">
        <title>The early diverging ascomycetous budding yeast Saitoella complicata has three histone deacetylases belonging to the Clr6, Hos2, and Rpd3 lineages.</title>
        <authorList>
            <person name="Nishida H."/>
            <person name="Matsumoto T."/>
            <person name="Kondo S."/>
            <person name="Hamamoto M."/>
            <person name="Yoshikawa H."/>
        </authorList>
    </citation>
    <scope>NUCLEOTIDE SEQUENCE [LARGE SCALE GENOMIC DNA]</scope>
    <source>
        <strain evidence="9 10">NRRL Y-17804</strain>
    </source>
</reference>
<evidence type="ECO:0008006" key="11">
    <source>
        <dbReference type="Google" id="ProtNLM"/>
    </source>
</evidence>
<dbReference type="PANTHER" id="PTHR12653">
    <property type="entry name" value="NADH-UBIQUINONE OXIDOREDUCTASE 13 KD-B SUBUNIT"/>
    <property type="match status" value="1"/>
</dbReference>
<keyword evidence="3" id="KW-0813">Transport</keyword>
<sequence length="168" mass="18798">MRGGVRESVLPQIAMQGLHIGRNGRQAFDRPTVESIHSITSKMFSFTRVLRNAEHIATTGITGLAAVAKPRPVLLEHYKNTLAALSELPSHAVYRQATEALTKHRQSIVEATESADEIEQKIGAGLIEEVILQAETELSLAKKMKEWKPWEALEEPAPKGQWEYFEKK</sequence>
<evidence type="ECO:0000256" key="5">
    <source>
        <dbReference type="ARBA" id="ARBA00022792"/>
    </source>
</evidence>
<evidence type="ECO:0000256" key="3">
    <source>
        <dbReference type="ARBA" id="ARBA00022448"/>
    </source>
</evidence>
<dbReference type="EMBL" id="BACD03000010">
    <property type="protein sequence ID" value="GAO47591.1"/>
    <property type="molecule type" value="Genomic_DNA"/>
</dbReference>
<accession>A0A0E9ND06</accession>
<keyword evidence="5" id="KW-0999">Mitochondrion inner membrane</keyword>
<evidence type="ECO:0000256" key="6">
    <source>
        <dbReference type="ARBA" id="ARBA00022982"/>
    </source>
</evidence>
<keyword evidence="4" id="KW-0679">Respiratory chain</keyword>
<dbReference type="PANTHER" id="PTHR12653:SF0">
    <property type="entry name" value="NADH DEHYDROGENASE [UBIQUINONE] 1 ALPHA SUBCOMPLEX SUBUNIT 5"/>
    <property type="match status" value="1"/>
</dbReference>
<proteinExistence type="inferred from homology"/>
<dbReference type="Pfam" id="PF04716">
    <property type="entry name" value="ETC_C1_NDUFA5"/>
    <property type="match status" value="1"/>
</dbReference>
<keyword evidence="6" id="KW-0249">Electron transport</keyword>
<dbReference type="InterPro" id="IPR006806">
    <property type="entry name" value="NDUFA5"/>
</dbReference>
<protein>
    <recommendedName>
        <fullName evidence="11">NADH dehydrogenase [ubiquinone] 1 alpha subcomplex subunit 5</fullName>
    </recommendedName>
</protein>
<keyword evidence="7" id="KW-0496">Mitochondrion</keyword>
<comment type="similarity">
    <text evidence="2">Belongs to the complex I NDUFA5 subunit family.</text>
</comment>
<evidence type="ECO:0000256" key="7">
    <source>
        <dbReference type="ARBA" id="ARBA00023128"/>
    </source>
</evidence>